<proteinExistence type="predicted"/>
<dbReference type="InterPro" id="IPR017451">
    <property type="entry name" value="F-box-assoc_interact_dom"/>
</dbReference>
<dbReference type="NCBIfam" id="TIGR01640">
    <property type="entry name" value="F_box_assoc_1"/>
    <property type="match status" value="1"/>
</dbReference>
<dbReference type="InterPro" id="IPR013187">
    <property type="entry name" value="F-box-assoc_dom_typ3"/>
</dbReference>
<evidence type="ECO:0000313" key="2">
    <source>
        <dbReference type="EMBL" id="CAG7898994.1"/>
    </source>
</evidence>
<name>A0A8D9HG70_BRACM</name>
<protein>
    <recommendedName>
        <fullName evidence="1">F-box associated beta-propeller type 3 domain-containing protein</fullName>
    </recommendedName>
</protein>
<gene>
    <name evidence="2" type="ORF">BRAPAZ1V2_A08P26600.2</name>
</gene>
<organism evidence="2 3">
    <name type="scientific">Brassica campestris</name>
    <name type="common">Field mustard</name>
    <dbReference type="NCBI Taxonomy" id="3711"/>
    <lineage>
        <taxon>Eukaryota</taxon>
        <taxon>Viridiplantae</taxon>
        <taxon>Streptophyta</taxon>
        <taxon>Embryophyta</taxon>
        <taxon>Tracheophyta</taxon>
        <taxon>Spermatophyta</taxon>
        <taxon>Magnoliopsida</taxon>
        <taxon>eudicotyledons</taxon>
        <taxon>Gunneridae</taxon>
        <taxon>Pentapetalae</taxon>
        <taxon>rosids</taxon>
        <taxon>malvids</taxon>
        <taxon>Brassicales</taxon>
        <taxon>Brassicaceae</taxon>
        <taxon>Brassiceae</taxon>
        <taxon>Brassica</taxon>
    </lineage>
</organism>
<dbReference type="AlphaFoldDB" id="A0A8D9HG70"/>
<feature type="domain" description="F-box associated beta-propeller type 3" evidence="1">
    <location>
        <begin position="33"/>
        <end position="117"/>
    </location>
</feature>
<reference evidence="2 3" key="1">
    <citation type="submission" date="2021-07" db="EMBL/GenBank/DDBJ databases">
        <authorList>
            <consortium name="Genoscope - CEA"/>
            <person name="William W."/>
        </authorList>
    </citation>
    <scope>NUCLEOTIDE SEQUENCE [LARGE SCALE GENOMIC DNA]</scope>
</reference>
<accession>A0A8D9HG70</accession>
<dbReference type="Pfam" id="PF08268">
    <property type="entry name" value="FBA_3"/>
    <property type="match status" value="1"/>
</dbReference>
<sequence>LDQKKSVVFVFRKRYDGLSYSEVSLNIAHELVPSSSDAASSLATYHVTVHTLQRMKISPSVHGLICYGPPSELIVYNPCTRRSATLPKVNAGRRAINHYLGYDPINNDYKVLCIIRDPSKEEWSKKAFVLPAAVTAKHFHRFQTTATDTGEIIDTPIHEHASQTSFVYFDLKNDSVRNFNIEGITDEYMFCQSDFVSAGQVENLMFL</sequence>
<dbReference type="EMBL" id="LS974624">
    <property type="protein sequence ID" value="CAG7898994.1"/>
    <property type="molecule type" value="Genomic_DNA"/>
</dbReference>
<dbReference type="PANTHER" id="PTHR31111:SF132">
    <property type="entry name" value="F-BOX ASSOCIATED UBIQUITINATION EFFECTOR FAMILY PROTEIN-RELATED"/>
    <property type="match status" value="1"/>
</dbReference>
<evidence type="ECO:0000313" key="3">
    <source>
        <dbReference type="Proteomes" id="UP000694005"/>
    </source>
</evidence>
<dbReference type="Gramene" id="A08p26600.2_BraZ1">
    <property type="protein sequence ID" value="A08p26600.2_BraZ1.CDS"/>
    <property type="gene ID" value="A08g26600.2_BraZ1"/>
</dbReference>
<dbReference type="Proteomes" id="UP000694005">
    <property type="component" value="Chromosome A08"/>
</dbReference>
<dbReference type="PANTHER" id="PTHR31111">
    <property type="entry name" value="BNAA05G37150D PROTEIN-RELATED"/>
    <property type="match status" value="1"/>
</dbReference>
<evidence type="ECO:0000259" key="1">
    <source>
        <dbReference type="Pfam" id="PF08268"/>
    </source>
</evidence>
<feature type="non-terminal residue" evidence="2">
    <location>
        <position position="1"/>
    </location>
</feature>